<dbReference type="Proteomes" id="UP001500655">
    <property type="component" value="Unassembled WGS sequence"/>
</dbReference>
<dbReference type="Gene3D" id="1.10.1220.10">
    <property type="entry name" value="Met repressor-like"/>
    <property type="match status" value="1"/>
</dbReference>
<comment type="caution">
    <text evidence="1">The sequence shown here is derived from an EMBL/GenBank/DDBJ whole genome shotgun (WGS) entry which is preliminary data.</text>
</comment>
<dbReference type="SUPFAM" id="SSF47598">
    <property type="entry name" value="Ribbon-helix-helix"/>
    <property type="match status" value="1"/>
</dbReference>
<proteinExistence type="predicted"/>
<protein>
    <recommendedName>
        <fullName evidence="3">Ribbon-helix-helix protein CopG domain-containing protein</fullName>
    </recommendedName>
</protein>
<dbReference type="EMBL" id="BAAALS010000006">
    <property type="protein sequence ID" value="GAA1746310.1"/>
    <property type="molecule type" value="Genomic_DNA"/>
</dbReference>
<reference evidence="2" key="1">
    <citation type="journal article" date="2019" name="Int. J. Syst. Evol. Microbiol.">
        <title>The Global Catalogue of Microorganisms (GCM) 10K type strain sequencing project: providing services to taxonomists for standard genome sequencing and annotation.</title>
        <authorList>
            <consortium name="The Broad Institute Genomics Platform"/>
            <consortium name="The Broad Institute Genome Sequencing Center for Infectious Disease"/>
            <person name="Wu L."/>
            <person name="Ma J."/>
        </authorList>
    </citation>
    <scope>NUCLEOTIDE SEQUENCE [LARGE SCALE GENOMIC DNA]</scope>
    <source>
        <strain evidence="2">JCM 13249</strain>
    </source>
</reference>
<organism evidence="1 2">
    <name type="scientific">Luedemannella helvata</name>
    <dbReference type="NCBI Taxonomy" id="349315"/>
    <lineage>
        <taxon>Bacteria</taxon>
        <taxon>Bacillati</taxon>
        <taxon>Actinomycetota</taxon>
        <taxon>Actinomycetes</taxon>
        <taxon>Micromonosporales</taxon>
        <taxon>Micromonosporaceae</taxon>
        <taxon>Luedemannella</taxon>
    </lineage>
</organism>
<name>A0ABP4W5I5_9ACTN</name>
<evidence type="ECO:0008006" key="3">
    <source>
        <dbReference type="Google" id="ProtNLM"/>
    </source>
</evidence>
<evidence type="ECO:0000313" key="2">
    <source>
        <dbReference type="Proteomes" id="UP001500655"/>
    </source>
</evidence>
<dbReference type="InterPro" id="IPR010985">
    <property type="entry name" value="Ribbon_hlx_hlx"/>
</dbReference>
<evidence type="ECO:0000313" key="1">
    <source>
        <dbReference type="EMBL" id="GAA1746310.1"/>
    </source>
</evidence>
<sequence length="70" mass="7905">MVRMVTTVNLPDGLLERLTDLASQEHRSVDAAIVEAIEEYVSARSRRSRVRDLAGEVAERDAELLRRLAQ</sequence>
<gene>
    <name evidence="1" type="ORF">GCM10009681_16800</name>
</gene>
<accession>A0ABP4W5I5</accession>
<dbReference type="InterPro" id="IPR013321">
    <property type="entry name" value="Arc_rbn_hlx_hlx"/>
</dbReference>
<keyword evidence="2" id="KW-1185">Reference proteome</keyword>